<keyword evidence="3" id="KW-0547">Nucleotide-binding</keyword>
<feature type="region of interest" description="Disordered" evidence="5">
    <location>
        <begin position="543"/>
        <end position="566"/>
    </location>
</feature>
<dbReference type="Pfam" id="PF00005">
    <property type="entry name" value="ABC_tran"/>
    <property type="match status" value="2"/>
</dbReference>
<organism evidence="7 8">
    <name type="scientific">Herbiconiux daphne</name>
    <dbReference type="NCBI Taxonomy" id="2970914"/>
    <lineage>
        <taxon>Bacteria</taxon>
        <taxon>Bacillati</taxon>
        <taxon>Actinomycetota</taxon>
        <taxon>Actinomycetes</taxon>
        <taxon>Micrococcales</taxon>
        <taxon>Microbacteriaceae</taxon>
        <taxon>Herbiconiux</taxon>
    </lineage>
</organism>
<comment type="similarity">
    <text evidence="1">Belongs to the ABC transporter superfamily.</text>
</comment>
<comment type="caution">
    <text evidence="7">The sequence shown here is derived from an EMBL/GenBank/DDBJ whole genome shotgun (WGS) entry which is preliminary data.</text>
</comment>
<dbReference type="Proteomes" id="UP001165586">
    <property type="component" value="Unassembled WGS sequence"/>
</dbReference>
<evidence type="ECO:0000256" key="5">
    <source>
        <dbReference type="SAM" id="MobiDB-lite"/>
    </source>
</evidence>
<feature type="domain" description="ABC transporter" evidence="6">
    <location>
        <begin position="300"/>
        <end position="533"/>
    </location>
</feature>
<dbReference type="SMART" id="SM00382">
    <property type="entry name" value="AAA"/>
    <property type="match status" value="2"/>
</dbReference>
<dbReference type="InterPro" id="IPR027417">
    <property type="entry name" value="P-loop_NTPase"/>
</dbReference>
<dbReference type="GO" id="GO:0005524">
    <property type="term" value="F:ATP binding"/>
    <property type="evidence" value="ECO:0007669"/>
    <property type="project" value="UniProtKB-KW"/>
</dbReference>
<evidence type="ECO:0000313" key="7">
    <source>
        <dbReference type="EMBL" id="MCS5735658.1"/>
    </source>
</evidence>
<feature type="compositionally biased region" description="Basic and acidic residues" evidence="5">
    <location>
        <begin position="578"/>
        <end position="604"/>
    </location>
</feature>
<dbReference type="InterPro" id="IPR013563">
    <property type="entry name" value="Oligopep_ABC_C"/>
</dbReference>
<evidence type="ECO:0000256" key="3">
    <source>
        <dbReference type="ARBA" id="ARBA00022741"/>
    </source>
</evidence>
<reference evidence="7" key="1">
    <citation type="submission" date="2022-08" db="EMBL/GenBank/DDBJ databases">
        <authorList>
            <person name="Deng Y."/>
            <person name="Han X.-F."/>
            <person name="Zhang Y.-Q."/>
        </authorList>
    </citation>
    <scope>NUCLEOTIDE SEQUENCE</scope>
    <source>
        <strain evidence="7">CPCC 203386</strain>
    </source>
</reference>
<protein>
    <submittedName>
        <fullName evidence="7">ABC transporter ATP-binding protein</fullName>
    </submittedName>
</protein>
<keyword evidence="2" id="KW-0813">Transport</keyword>
<evidence type="ECO:0000259" key="6">
    <source>
        <dbReference type="PROSITE" id="PS50893"/>
    </source>
</evidence>
<dbReference type="InterPro" id="IPR003439">
    <property type="entry name" value="ABC_transporter-like_ATP-bd"/>
</dbReference>
<evidence type="ECO:0000313" key="8">
    <source>
        <dbReference type="Proteomes" id="UP001165586"/>
    </source>
</evidence>
<gene>
    <name evidence="7" type="ORF">N1032_18110</name>
</gene>
<evidence type="ECO:0000256" key="2">
    <source>
        <dbReference type="ARBA" id="ARBA00022448"/>
    </source>
</evidence>
<feature type="domain" description="ABC transporter" evidence="6">
    <location>
        <begin position="6"/>
        <end position="252"/>
    </location>
</feature>
<dbReference type="InterPro" id="IPR003593">
    <property type="entry name" value="AAA+_ATPase"/>
</dbReference>
<accession>A0ABT2H6U1</accession>
<dbReference type="Pfam" id="PF08352">
    <property type="entry name" value="oligo_HPY"/>
    <property type="match status" value="2"/>
</dbReference>
<evidence type="ECO:0000256" key="1">
    <source>
        <dbReference type="ARBA" id="ARBA00005417"/>
    </source>
</evidence>
<feature type="compositionally biased region" description="Basic and acidic residues" evidence="5">
    <location>
        <begin position="553"/>
        <end position="562"/>
    </location>
</feature>
<dbReference type="InterPro" id="IPR050319">
    <property type="entry name" value="ABC_transp_ATP-bind"/>
</dbReference>
<keyword evidence="4 7" id="KW-0067">ATP-binding</keyword>
<feature type="region of interest" description="Disordered" evidence="5">
    <location>
        <begin position="262"/>
        <end position="306"/>
    </location>
</feature>
<proteinExistence type="inferred from homology"/>
<dbReference type="PANTHER" id="PTHR43776">
    <property type="entry name" value="TRANSPORT ATP-BINDING PROTEIN"/>
    <property type="match status" value="1"/>
</dbReference>
<dbReference type="CDD" id="cd03257">
    <property type="entry name" value="ABC_NikE_OppD_transporters"/>
    <property type="match status" value="2"/>
</dbReference>
<dbReference type="EMBL" id="JANLCJ010000008">
    <property type="protein sequence ID" value="MCS5735658.1"/>
    <property type="molecule type" value="Genomic_DNA"/>
</dbReference>
<dbReference type="RefSeq" id="WP_259540602.1">
    <property type="nucleotide sequence ID" value="NZ_JANLCJ010000008.1"/>
</dbReference>
<feature type="region of interest" description="Disordered" evidence="5">
    <location>
        <begin position="578"/>
        <end position="625"/>
    </location>
</feature>
<dbReference type="InterPro" id="IPR017871">
    <property type="entry name" value="ABC_transporter-like_CS"/>
</dbReference>
<sequence>MSNFALELTSLSIDFGDRRIIRGLDLELGTGEAFGIVGESGSGKSTVVSAVVHALPVSGRLVGGTVRVAGRPVAELDDSDLRRLRARHVAVVAQDPAASLNPSMIIRSQLLEVFRGRADVTPDEAARRVAAMLERLRLPSDSEFGRRYPHELSGGQQQRVLLAMALVREPELLILDEATTGLDALVERDVIGLVNELRRERGFALLVVSHDFGVVRALTERIGVLRDGSFVEVGPTERVLVKPSHPYTAQLLACAPTLTHHRRHNPLRPIDDPGISGGTTEPSATPAPNPPRTPAASPLVTVSGGGKAYRGRPVLHDVQLEIRVGETLGLVGESGSGKSTLAGLIAGITPADTGKLTLHGTPVRWPLRQRSAATIRSVQMVFQNPDSTLNPSHRIRRILTRAIRQLRSTTTPERALAEVGLDTGVLEDYPVRLSGGQKQRVAIARALVSEPSLLICDEAVSALDVSVQAGVLALLDRIQSTRAMSVLFISHDLRVVNYISDRIAVMFAGRLVECGPAADLIARPLHPYTRALLEAASVIDTINGPPALPPGREPWRERHASGEGDWVEEAPDHWVLRYAESRTDPDGRGDRHRAADTAEPDAVRPDSSPHPSQPPAEALSERTRS</sequence>
<dbReference type="Gene3D" id="3.40.50.300">
    <property type="entry name" value="P-loop containing nucleotide triphosphate hydrolases"/>
    <property type="match status" value="2"/>
</dbReference>
<dbReference type="PANTHER" id="PTHR43776:SF7">
    <property type="entry name" value="D,D-DIPEPTIDE TRANSPORT ATP-BINDING PROTEIN DDPF-RELATED"/>
    <property type="match status" value="1"/>
</dbReference>
<dbReference type="PROSITE" id="PS00211">
    <property type="entry name" value="ABC_TRANSPORTER_1"/>
    <property type="match status" value="2"/>
</dbReference>
<keyword evidence="8" id="KW-1185">Reference proteome</keyword>
<dbReference type="PROSITE" id="PS50893">
    <property type="entry name" value="ABC_TRANSPORTER_2"/>
    <property type="match status" value="2"/>
</dbReference>
<dbReference type="SUPFAM" id="SSF52540">
    <property type="entry name" value="P-loop containing nucleoside triphosphate hydrolases"/>
    <property type="match status" value="2"/>
</dbReference>
<evidence type="ECO:0000256" key="4">
    <source>
        <dbReference type="ARBA" id="ARBA00022840"/>
    </source>
</evidence>
<name>A0ABT2H6U1_9MICO</name>